<keyword evidence="8" id="KW-1185">Reference proteome</keyword>
<organism evidence="7 8">
    <name type="scientific">Thalassiosira oceanica</name>
    <name type="common">Marine diatom</name>
    <dbReference type="NCBI Taxonomy" id="159749"/>
    <lineage>
        <taxon>Eukaryota</taxon>
        <taxon>Sar</taxon>
        <taxon>Stramenopiles</taxon>
        <taxon>Ochrophyta</taxon>
        <taxon>Bacillariophyta</taxon>
        <taxon>Coscinodiscophyceae</taxon>
        <taxon>Thalassiosirophycidae</taxon>
        <taxon>Thalassiosirales</taxon>
        <taxon>Thalassiosiraceae</taxon>
        <taxon>Thalassiosira</taxon>
    </lineage>
</organism>
<comment type="caution">
    <text evidence="7">The sequence shown here is derived from an EMBL/GenBank/DDBJ whole genome shotgun (WGS) entry which is preliminary data.</text>
</comment>
<keyword evidence="1" id="KW-0479">Metal-binding</keyword>
<dbReference type="Proteomes" id="UP000266841">
    <property type="component" value="Unassembled WGS sequence"/>
</dbReference>
<keyword evidence="2 4" id="KW-0863">Zinc-finger</keyword>
<proteinExistence type="predicted"/>
<dbReference type="InterPro" id="IPR002893">
    <property type="entry name" value="Znf_MYND"/>
</dbReference>
<reference evidence="7 8" key="1">
    <citation type="journal article" date="2012" name="Genome Biol.">
        <title>Genome and low-iron response of an oceanic diatom adapted to chronic iron limitation.</title>
        <authorList>
            <person name="Lommer M."/>
            <person name="Specht M."/>
            <person name="Roy A.S."/>
            <person name="Kraemer L."/>
            <person name="Andreson R."/>
            <person name="Gutowska M.A."/>
            <person name="Wolf J."/>
            <person name="Bergner S.V."/>
            <person name="Schilhabel M.B."/>
            <person name="Klostermeier U.C."/>
            <person name="Beiko R.G."/>
            <person name="Rosenstiel P."/>
            <person name="Hippler M."/>
            <person name="Laroche J."/>
        </authorList>
    </citation>
    <scope>NUCLEOTIDE SEQUENCE [LARGE SCALE GENOMIC DNA]</scope>
    <source>
        <strain evidence="7 8">CCMP1005</strain>
    </source>
</reference>
<keyword evidence="3" id="KW-0862">Zinc</keyword>
<evidence type="ECO:0000256" key="4">
    <source>
        <dbReference type="PROSITE-ProRule" id="PRU00134"/>
    </source>
</evidence>
<feature type="region of interest" description="Disordered" evidence="5">
    <location>
        <begin position="16"/>
        <end position="84"/>
    </location>
</feature>
<accession>K0TN40</accession>
<name>K0TN40_THAOC</name>
<dbReference type="Pfam" id="PF01753">
    <property type="entry name" value="zf-MYND"/>
    <property type="match status" value="1"/>
</dbReference>
<evidence type="ECO:0000259" key="6">
    <source>
        <dbReference type="PROSITE" id="PS50865"/>
    </source>
</evidence>
<evidence type="ECO:0000256" key="1">
    <source>
        <dbReference type="ARBA" id="ARBA00022723"/>
    </source>
</evidence>
<feature type="domain" description="MYND-type" evidence="6">
    <location>
        <begin position="148"/>
        <end position="189"/>
    </location>
</feature>
<gene>
    <name evidence="7" type="ORF">THAOC_01400</name>
</gene>
<feature type="compositionally biased region" description="Basic residues" evidence="5">
    <location>
        <begin position="31"/>
        <end position="44"/>
    </location>
</feature>
<feature type="non-terminal residue" evidence="7">
    <location>
        <position position="202"/>
    </location>
</feature>
<dbReference type="OrthoDB" id="45756at2759"/>
<dbReference type="EMBL" id="AGNL01001667">
    <property type="protein sequence ID" value="EJK76816.1"/>
    <property type="molecule type" value="Genomic_DNA"/>
</dbReference>
<feature type="region of interest" description="Disordered" evidence="5">
    <location>
        <begin position="98"/>
        <end position="124"/>
    </location>
</feature>
<dbReference type="SUPFAM" id="SSF144232">
    <property type="entry name" value="HIT/MYND zinc finger-like"/>
    <property type="match status" value="1"/>
</dbReference>
<evidence type="ECO:0000313" key="8">
    <source>
        <dbReference type="Proteomes" id="UP000266841"/>
    </source>
</evidence>
<dbReference type="PROSITE" id="PS01360">
    <property type="entry name" value="ZF_MYND_1"/>
    <property type="match status" value="1"/>
</dbReference>
<evidence type="ECO:0000256" key="2">
    <source>
        <dbReference type="ARBA" id="ARBA00022771"/>
    </source>
</evidence>
<evidence type="ECO:0000313" key="7">
    <source>
        <dbReference type="EMBL" id="EJK76816.1"/>
    </source>
</evidence>
<evidence type="ECO:0000256" key="5">
    <source>
        <dbReference type="SAM" id="MobiDB-lite"/>
    </source>
</evidence>
<evidence type="ECO:0000256" key="3">
    <source>
        <dbReference type="ARBA" id="ARBA00022833"/>
    </source>
</evidence>
<dbReference type="eggNOG" id="ENOG502SE8Q">
    <property type="taxonomic scope" value="Eukaryota"/>
</dbReference>
<dbReference type="AlphaFoldDB" id="K0TN40"/>
<protein>
    <recommendedName>
        <fullName evidence="6">MYND-type domain-containing protein</fullName>
    </recommendedName>
</protein>
<dbReference type="GO" id="GO:0008270">
    <property type="term" value="F:zinc ion binding"/>
    <property type="evidence" value="ECO:0007669"/>
    <property type="project" value="UniProtKB-KW"/>
</dbReference>
<dbReference type="Gene3D" id="6.10.140.2220">
    <property type="match status" value="1"/>
</dbReference>
<sequence>MEEPFACAVDARSVIGVPATRRCTASPPGHHAPRGRAWRGRPRLRWATDRRGPRRPQRGGRGPSPKSPSVSTQTSRERRSENSEGLCLCVTGSPAQEAHPPLLHRRLRNTRTPTYSERDGDPELTHINQPRFAMSCVPVAEVDVIEACANCGKQGSDTVKLKNCTACRLVKYCGVDCQRAHRKQHKKACKQRAAELKDEQLY</sequence>
<dbReference type="PROSITE" id="PS50865">
    <property type="entry name" value="ZF_MYND_2"/>
    <property type="match status" value="1"/>
</dbReference>